<evidence type="ECO:0000256" key="1">
    <source>
        <dbReference type="ARBA" id="ARBA00001947"/>
    </source>
</evidence>
<comment type="cofactor">
    <cofactor evidence="1">
        <name>Zn(2+)</name>
        <dbReference type="ChEBI" id="CHEBI:29105"/>
    </cofactor>
</comment>
<feature type="domain" description="Peptidase M16 C-terminal" evidence="5">
    <location>
        <begin position="621"/>
        <end position="794"/>
    </location>
</feature>
<dbReference type="InterPro" id="IPR011249">
    <property type="entry name" value="Metalloenz_LuxS/M16"/>
</dbReference>
<dbReference type="PANTHER" id="PTHR11851:SF49">
    <property type="entry name" value="MITOCHONDRIAL-PROCESSING PEPTIDASE SUBUNIT ALPHA"/>
    <property type="match status" value="1"/>
</dbReference>
<dbReference type="eggNOG" id="COG0612">
    <property type="taxonomic scope" value="Bacteria"/>
</dbReference>
<dbReference type="EMBL" id="FQ312005">
    <property type="protein sequence ID" value="CBW27997.1"/>
    <property type="molecule type" value="Genomic_DNA"/>
</dbReference>
<proteinExistence type="inferred from homology"/>
<dbReference type="RefSeq" id="WP_014245767.1">
    <property type="nucleotide sequence ID" value="NC_016620.1"/>
</dbReference>
<dbReference type="InterPro" id="IPR011765">
    <property type="entry name" value="Pept_M16_N"/>
</dbReference>
<evidence type="ECO:0000313" key="6">
    <source>
        <dbReference type="EMBL" id="CBW27997.1"/>
    </source>
</evidence>
<dbReference type="GO" id="GO:0004222">
    <property type="term" value="F:metalloendopeptidase activity"/>
    <property type="evidence" value="ECO:0007669"/>
    <property type="project" value="InterPro"/>
</dbReference>
<feature type="domain" description="Peptidase M16 N-terminal" evidence="4">
    <location>
        <begin position="30"/>
        <end position="169"/>
    </location>
</feature>
<dbReference type="HOGENOM" id="CLU_007487_1_0_7"/>
<gene>
    <name evidence="6" type="ordered locus">BMS_3247</name>
</gene>
<dbReference type="Proteomes" id="UP000008963">
    <property type="component" value="Chromosome"/>
</dbReference>
<dbReference type="OrthoDB" id="5288619at2"/>
<dbReference type="InterPro" id="IPR007863">
    <property type="entry name" value="Peptidase_M16_C"/>
</dbReference>
<dbReference type="InterPro" id="IPR001431">
    <property type="entry name" value="Pept_M16_Zn_BS"/>
</dbReference>
<dbReference type="Pfam" id="PF05193">
    <property type="entry name" value="Peptidase_M16_C"/>
    <property type="match status" value="2"/>
</dbReference>
<dbReference type="InterPro" id="IPR050361">
    <property type="entry name" value="MPP/UQCRC_Complex"/>
</dbReference>
<protein>
    <submittedName>
        <fullName evidence="6">Peptidase</fullName>
    </submittedName>
</protein>
<sequence>MSLIYQNRIYMQHDQMTLKNGLETLFVDFPGSTSSSVQIWFKAGSALEAKRDEGIAHFLEHMFFKGTKRRPGAEIAHEVESFGGEVNAFTSFDYTCYYINSPNSKIIPTTDILMDMVANPMFKKEDFNPEIGVVFEEYRRSQDNPNQYSFQKIQKSSFTGGYAHPILGTEKTILKFNKEQLQDFRKKHYNLNNALLVVAGDLKQKSKIIKSIEKYKLPSGDSSVFPKFKLKKESTLSIHKKDVRMSQLTLTIQGPAYSDATAAAEDLALSTLGHGETSRLHRNLVLDGTLSNGASSSTMFMSKGGVHFLRVSLPHKNLKKALTKLEGIFKELVKTGLKKDEITKIKNQYIASKIYEKESLESYAFSLGHGFAQTGNINCEEDFINRIKNTSITEVNQTFKEIFSRPIHISLQVPKDTDVDKAQKVLETFQKNTAKIKDLAKDKNIKQKGITSKFDPQVRVLELKKGISLLYRHNPLNPTFVLHTYIKGGLTEEKKSNNGIYHLLSGTISKGHQDKDYDKLKEDLENKSAHISGFTGKNAYGITMHGLTENAPSLFKDFFATLLRPSFDERFIAHEKEMTLRHIENQKEDPIRHCFSKVNEFAFKDHPYSFNILGTNENINDFSREDLIKLHTKNLNEKEILISYCGDLSLEEVMEMVKKEISSLDKRAKNKLVAKVIKPEVGKSHFIPFDREQTQIFHFIPSAKLGKKENIVLKMIATHLSGQSSELFVEVRDRQGLCYSAQPIHFTALEAGYWGIYMASGHDKVKPAIKAIKEIIAKLKDNGLTKKDFNRIKKMIEGQSLLNVQTNEDYANIYSVPTLQGLGLDWYHQGNIDINQITYEEFQKEVKKVFKRKWNTIIVGREDA</sequence>
<dbReference type="AlphaFoldDB" id="E1X0H1"/>
<feature type="domain" description="Peptidase M16 N-terminal" evidence="4">
    <location>
        <begin position="471"/>
        <end position="615"/>
    </location>
</feature>
<name>E1X0H1_HALMS</name>
<evidence type="ECO:0000256" key="3">
    <source>
        <dbReference type="RuleBase" id="RU004447"/>
    </source>
</evidence>
<dbReference type="PANTHER" id="PTHR11851">
    <property type="entry name" value="METALLOPROTEASE"/>
    <property type="match status" value="1"/>
</dbReference>
<dbReference type="STRING" id="862908.BMS_3247"/>
<comment type="similarity">
    <text evidence="2 3">Belongs to the peptidase M16 family.</text>
</comment>
<dbReference type="Gene3D" id="3.30.830.10">
    <property type="entry name" value="Metalloenzyme, LuxS/M16 peptidase-like"/>
    <property type="match status" value="4"/>
</dbReference>
<dbReference type="PROSITE" id="PS00143">
    <property type="entry name" value="INSULINASE"/>
    <property type="match status" value="1"/>
</dbReference>
<reference evidence="7" key="1">
    <citation type="journal article" date="2013" name="ISME J.">
        <title>A small predatory core genome in the divergent marine Bacteriovorax marinus SJ and the terrestrial Bdellovibrio bacteriovorus.</title>
        <authorList>
            <person name="Crossman L.C."/>
            <person name="Chen H."/>
            <person name="Cerdeno-Tarraga A.M."/>
            <person name="Brooks K."/>
            <person name="Quail M.A."/>
            <person name="Pineiro S.A."/>
            <person name="Hobley L."/>
            <person name="Sockett R.E."/>
            <person name="Bentley S.D."/>
            <person name="Parkhill J."/>
            <person name="Williams H.N."/>
            <person name="Stine O.C."/>
        </authorList>
    </citation>
    <scope>NUCLEOTIDE SEQUENCE [LARGE SCALE GENOMIC DNA]</scope>
    <source>
        <strain evidence="7">ATCC BAA-682 / DSM 15412 / SJ</strain>
    </source>
</reference>
<dbReference type="KEGG" id="bmx:BMS_3247"/>
<accession>E1X0H1</accession>
<evidence type="ECO:0000256" key="2">
    <source>
        <dbReference type="ARBA" id="ARBA00007261"/>
    </source>
</evidence>
<organism evidence="6 7">
    <name type="scientific">Halobacteriovorax marinus (strain ATCC BAA-682 / DSM 15412 / SJ)</name>
    <name type="common">Bacteriovorax marinus</name>
    <dbReference type="NCBI Taxonomy" id="862908"/>
    <lineage>
        <taxon>Bacteria</taxon>
        <taxon>Pseudomonadati</taxon>
        <taxon>Bdellovibrionota</taxon>
        <taxon>Bacteriovoracia</taxon>
        <taxon>Bacteriovoracales</taxon>
        <taxon>Halobacteriovoraceae</taxon>
        <taxon>Halobacteriovorax</taxon>
    </lineage>
</organism>
<evidence type="ECO:0000259" key="4">
    <source>
        <dbReference type="Pfam" id="PF00675"/>
    </source>
</evidence>
<evidence type="ECO:0000259" key="5">
    <source>
        <dbReference type="Pfam" id="PF05193"/>
    </source>
</evidence>
<dbReference type="SUPFAM" id="SSF63411">
    <property type="entry name" value="LuxS/MPP-like metallohydrolase"/>
    <property type="match status" value="4"/>
</dbReference>
<evidence type="ECO:0000313" key="7">
    <source>
        <dbReference type="Proteomes" id="UP000008963"/>
    </source>
</evidence>
<feature type="domain" description="Peptidase M16 C-terminal" evidence="5">
    <location>
        <begin position="175"/>
        <end position="349"/>
    </location>
</feature>
<dbReference type="GO" id="GO:0046872">
    <property type="term" value="F:metal ion binding"/>
    <property type="evidence" value="ECO:0007669"/>
    <property type="project" value="InterPro"/>
</dbReference>
<dbReference type="Pfam" id="PF00675">
    <property type="entry name" value="Peptidase_M16"/>
    <property type="match status" value="2"/>
</dbReference>
<dbReference type="GO" id="GO:0006508">
    <property type="term" value="P:proteolysis"/>
    <property type="evidence" value="ECO:0007669"/>
    <property type="project" value="InterPro"/>
</dbReference>
<keyword evidence="7" id="KW-1185">Reference proteome</keyword>
<dbReference type="PATRIC" id="fig|862908.3.peg.3103"/>